<sequence>MRKKSTFILPPLENQKIIAINKQVKKDISEQHNAMESVRLEINSIVSLKYQAQIKSISPTRFNRIHTSQSLHQPIINQPIKKIEVMQSSFDFLQTIKKRFLKSSIEPENIEMLKWYQQEEYYELQEYFEKNPIDQFIQGLTLLYRAVKHEHFKMIQFLLSKVLICIQFKKLFINNQFEEMALSVDESLLISKVNSQLKNQKSNAYLSNIFQNFISLNFIFQFYLSYFKFIIILLLQIKILILQLNDQRIFHLTLKLCIGNDFQFK</sequence>
<keyword evidence="1" id="KW-0812">Transmembrane</keyword>
<dbReference type="Proteomes" id="UP000692954">
    <property type="component" value="Unassembled WGS sequence"/>
</dbReference>
<name>A0A8S1QAR9_9CILI</name>
<evidence type="ECO:0000256" key="1">
    <source>
        <dbReference type="SAM" id="Phobius"/>
    </source>
</evidence>
<keyword evidence="3" id="KW-1185">Reference proteome</keyword>
<evidence type="ECO:0000313" key="2">
    <source>
        <dbReference type="EMBL" id="CAD8112698.1"/>
    </source>
</evidence>
<dbReference type="AlphaFoldDB" id="A0A8S1QAR9"/>
<evidence type="ECO:0000313" key="3">
    <source>
        <dbReference type="Proteomes" id="UP000692954"/>
    </source>
</evidence>
<accession>A0A8S1QAR9</accession>
<reference evidence="2" key="1">
    <citation type="submission" date="2021-01" db="EMBL/GenBank/DDBJ databases">
        <authorList>
            <consortium name="Genoscope - CEA"/>
            <person name="William W."/>
        </authorList>
    </citation>
    <scope>NUCLEOTIDE SEQUENCE</scope>
</reference>
<gene>
    <name evidence="2" type="ORF">PSON_ATCC_30995.1.T1010133</name>
</gene>
<proteinExistence type="predicted"/>
<protein>
    <recommendedName>
        <fullName evidence="4">Transmembrane protein</fullName>
    </recommendedName>
</protein>
<keyword evidence="1" id="KW-0472">Membrane</keyword>
<feature type="transmembrane region" description="Helical" evidence="1">
    <location>
        <begin position="226"/>
        <end position="245"/>
    </location>
</feature>
<dbReference type="EMBL" id="CAJJDN010000101">
    <property type="protein sequence ID" value="CAD8112698.1"/>
    <property type="molecule type" value="Genomic_DNA"/>
</dbReference>
<evidence type="ECO:0008006" key="4">
    <source>
        <dbReference type="Google" id="ProtNLM"/>
    </source>
</evidence>
<comment type="caution">
    <text evidence="2">The sequence shown here is derived from an EMBL/GenBank/DDBJ whole genome shotgun (WGS) entry which is preliminary data.</text>
</comment>
<keyword evidence="1" id="KW-1133">Transmembrane helix</keyword>
<organism evidence="2 3">
    <name type="scientific">Paramecium sonneborni</name>
    <dbReference type="NCBI Taxonomy" id="65129"/>
    <lineage>
        <taxon>Eukaryota</taxon>
        <taxon>Sar</taxon>
        <taxon>Alveolata</taxon>
        <taxon>Ciliophora</taxon>
        <taxon>Intramacronucleata</taxon>
        <taxon>Oligohymenophorea</taxon>
        <taxon>Peniculida</taxon>
        <taxon>Parameciidae</taxon>
        <taxon>Paramecium</taxon>
    </lineage>
</organism>